<feature type="region of interest" description="Disordered" evidence="1">
    <location>
        <begin position="401"/>
        <end position="455"/>
    </location>
</feature>
<feature type="compositionally biased region" description="Low complexity" evidence="1">
    <location>
        <begin position="401"/>
        <end position="416"/>
    </location>
</feature>
<sequence length="1086" mass="118357">MILRRIFSVFVSSLLLSLFSFQPFVMTSLALPRPRSTFSFPRSLSAFLDLFRPSSPFRYLFRPFFYLFRPFSTFFPFTLGFPRPLSAFFYLFYSLLTCPRPFFPSSTSFSFLARLRPLSPFLDLFRPPSPAFDLLPSSPSSILPSSPSSIFSFSVFVLILLPLPFSFSFSPNLSRPHSPFLVLFLPSSPVFVLSPFSTSFASLACLRPSPFLSVFDLSPFLAVFVLISLPLVFVLFLPSSSFSSPFSFLFSLPRPSSSSFSLSRRLSSSAAFDLLLPLPSSLLLPLRLRSSLPRPSSSSFSLPLPSSFSFPSSTSFALPSPFLVLFLPFLAVFILFSPFLDLLPSFSLPRPLSPSRPSSSSFLPFPRPFRPSRPLSPSFSLPDLFRPSSPVFRLLLPSSSSFSLPRPSSSSFSLPRPLSPFPRLLPRPPPPSRSTSTSSPSRSTSTPAVSGAWAETRRLRPFHEAKFETSDDDVKWSGRIKMAGRRADAAVGVGGVGGRAHSHPRPHSRRHKVDVVADPGPQWAGGGAGACEECLSRRGPPGGYWRVFERPLQQVAAALDRLDQPLAPPALRAHLLGTRTLLRHLASALHLPVMDAVKGEDPEQPETQAAVLAAPGKTKGRLACPEWFMGSRVGYPRYTRGFAPLNCSAVPFRQVLTAVLWDLDQKDLMALQVEFSRLYPGLPLTLVTEGAAQSQPNVVLERPKPTVAAALSRALSRVTTPYVLLAPRLAQLSQSRRRPAGLHEGLRGLPARVPAVPLAGGAAGDEGGGAGEPRLAPRDLADADADAGALPGHPGGARPAHKHAAALCPDAMFLLRSLEPPWEVTPQPRHHDREMRRLAALWQPLVKRRRLARLHLPSGLTINYPCHFLPAARPAHATHLSPTPVDKAVSAAWACESKEVSTMLTALLRACDNLQVKCHLLDPVLSGMLGGQSLQEEATKVLSLGVEDPQAIPQMPQNANISQFPASFEDGVLRVEGRWWAVTMAPTTSSQDAHWTRMEVLEGVWAWAALPSSEKWAAEGRREGAPDVQIFDSSRADELALFMSPRCAQGRARARPCAGGPTAGAPECCLPGALAEGRSRHGMVSD</sequence>
<feature type="transmembrane region" description="Helical" evidence="2">
    <location>
        <begin position="88"/>
        <end position="113"/>
    </location>
</feature>
<name>A0A423SN98_PENVA</name>
<accession>A0A423SN98</accession>
<keyword evidence="2" id="KW-1133">Transmembrane helix</keyword>
<dbReference type="AlphaFoldDB" id="A0A423SN98"/>
<dbReference type="Proteomes" id="UP000283509">
    <property type="component" value="Unassembled WGS sequence"/>
</dbReference>
<feature type="compositionally biased region" description="Low complexity" evidence="1">
    <location>
        <begin position="433"/>
        <end position="447"/>
    </location>
</feature>
<feature type="compositionally biased region" description="Basic residues" evidence="1">
    <location>
        <begin position="500"/>
        <end position="512"/>
    </location>
</feature>
<evidence type="ECO:0008006" key="5">
    <source>
        <dbReference type="Google" id="ProtNLM"/>
    </source>
</evidence>
<comment type="caution">
    <text evidence="3">The sequence shown here is derived from an EMBL/GenBank/DDBJ whole genome shotgun (WGS) entry which is preliminary data.</text>
</comment>
<feature type="region of interest" description="Disordered" evidence="1">
    <location>
        <begin position="492"/>
        <end position="512"/>
    </location>
</feature>
<feature type="compositionally biased region" description="Gly residues" evidence="1">
    <location>
        <begin position="761"/>
        <end position="771"/>
    </location>
</feature>
<evidence type="ECO:0000313" key="3">
    <source>
        <dbReference type="EMBL" id="ROT65715.1"/>
    </source>
</evidence>
<evidence type="ECO:0000256" key="1">
    <source>
        <dbReference type="SAM" id="MobiDB-lite"/>
    </source>
</evidence>
<feature type="compositionally biased region" description="Pro residues" evidence="1">
    <location>
        <begin position="417"/>
        <end position="432"/>
    </location>
</feature>
<feature type="transmembrane region" description="Helical" evidence="2">
    <location>
        <begin position="322"/>
        <end position="343"/>
    </location>
</feature>
<keyword evidence="4" id="KW-1185">Reference proteome</keyword>
<protein>
    <recommendedName>
        <fullName evidence="5">Transmembrane protein</fullName>
    </recommendedName>
</protein>
<gene>
    <name evidence="3" type="ORF">C7M84_016306</name>
</gene>
<reference evidence="3 4" key="1">
    <citation type="submission" date="2018-04" db="EMBL/GenBank/DDBJ databases">
        <authorList>
            <person name="Zhang X."/>
            <person name="Yuan J."/>
            <person name="Li F."/>
            <person name="Xiang J."/>
        </authorList>
    </citation>
    <scope>NUCLEOTIDE SEQUENCE [LARGE SCALE GENOMIC DNA]</scope>
    <source>
        <tissue evidence="3">Muscle</tissue>
    </source>
</reference>
<dbReference type="EMBL" id="QCYY01003052">
    <property type="protein sequence ID" value="ROT65715.1"/>
    <property type="molecule type" value="Genomic_DNA"/>
</dbReference>
<feature type="transmembrane region" description="Helical" evidence="2">
    <location>
        <begin position="221"/>
        <end position="250"/>
    </location>
</feature>
<evidence type="ECO:0000313" key="4">
    <source>
        <dbReference type="Proteomes" id="UP000283509"/>
    </source>
</evidence>
<feature type="transmembrane region" description="Helical" evidence="2">
    <location>
        <begin position="181"/>
        <end position="201"/>
    </location>
</feature>
<evidence type="ECO:0000256" key="2">
    <source>
        <dbReference type="SAM" id="Phobius"/>
    </source>
</evidence>
<organism evidence="3 4">
    <name type="scientific">Penaeus vannamei</name>
    <name type="common">Whiteleg shrimp</name>
    <name type="synonym">Litopenaeus vannamei</name>
    <dbReference type="NCBI Taxonomy" id="6689"/>
    <lineage>
        <taxon>Eukaryota</taxon>
        <taxon>Metazoa</taxon>
        <taxon>Ecdysozoa</taxon>
        <taxon>Arthropoda</taxon>
        <taxon>Crustacea</taxon>
        <taxon>Multicrustacea</taxon>
        <taxon>Malacostraca</taxon>
        <taxon>Eumalacostraca</taxon>
        <taxon>Eucarida</taxon>
        <taxon>Decapoda</taxon>
        <taxon>Dendrobranchiata</taxon>
        <taxon>Penaeoidea</taxon>
        <taxon>Penaeidae</taxon>
        <taxon>Penaeus</taxon>
    </lineage>
</organism>
<proteinExistence type="predicted"/>
<feature type="transmembrane region" description="Helical" evidence="2">
    <location>
        <begin position="63"/>
        <end position="81"/>
    </location>
</feature>
<feature type="region of interest" description="Disordered" evidence="1">
    <location>
        <begin position="757"/>
        <end position="777"/>
    </location>
</feature>
<keyword evidence="2" id="KW-0472">Membrane</keyword>
<dbReference type="PANTHER" id="PTHR24216">
    <property type="entry name" value="PAXILLIN-RELATED"/>
    <property type="match status" value="1"/>
</dbReference>
<reference evidence="3 4" key="2">
    <citation type="submission" date="2019-01" db="EMBL/GenBank/DDBJ databases">
        <title>The decoding of complex shrimp genome reveals the adaptation for benthos swimmer, frequently molting mechanism and breeding impact on genome.</title>
        <authorList>
            <person name="Sun Y."/>
            <person name="Gao Y."/>
            <person name="Yu Y."/>
        </authorList>
    </citation>
    <scope>NUCLEOTIDE SEQUENCE [LARGE SCALE GENOMIC DNA]</scope>
    <source>
        <tissue evidence="3">Muscle</tissue>
    </source>
</reference>
<feature type="transmembrane region" description="Helical" evidence="2">
    <location>
        <begin position="150"/>
        <end position="169"/>
    </location>
</feature>
<keyword evidence="2" id="KW-0812">Transmembrane</keyword>